<evidence type="ECO:0000259" key="2">
    <source>
        <dbReference type="Pfam" id="PF13632"/>
    </source>
</evidence>
<accession>A0A401J798</accession>
<keyword evidence="4" id="KW-1185">Reference proteome</keyword>
<dbReference type="RefSeq" id="WP_130754490.1">
    <property type="nucleotide sequence ID" value="NZ_BBQY01000039.1"/>
</dbReference>
<dbReference type="STRING" id="1192759.GCA_000277525_01719"/>
<evidence type="ECO:0000313" key="4">
    <source>
        <dbReference type="Proteomes" id="UP000290975"/>
    </source>
</evidence>
<proteinExistence type="predicted"/>
<dbReference type="SUPFAM" id="SSF53448">
    <property type="entry name" value="Nucleotide-diphospho-sugar transferases"/>
    <property type="match status" value="1"/>
</dbReference>
<organism evidence="3 4">
    <name type="scientific">Sphingobium xenophagum</name>
    <dbReference type="NCBI Taxonomy" id="121428"/>
    <lineage>
        <taxon>Bacteria</taxon>
        <taxon>Pseudomonadati</taxon>
        <taxon>Pseudomonadota</taxon>
        <taxon>Alphaproteobacteria</taxon>
        <taxon>Sphingomonadales</taxon>
        <taxon>Sphingomonadaceae</taxon>
        <taxon>Sphingobium</taxon>
    </lineage>
</organism>
<feature type="transmembrane region" description="Helical" evidence="1">
    <location>
        <begin position="384"/>
        <end position="402"/>
    </location>
</feature>
<reference evidence="3 4" key="1">
    <citation type="submission" date="2014-12" db="EMBL/GenBank/DDBJ databases">
        <title>Whole genome sequencing of Sphingobium xenophagum OW59.</title>
        <authorList>
            <person name="Ohta Y."/>
            <person name="Nishi S."/>
            <person name="Hatada Y."/>
        </authorList>
    </citation>
    <scope>NUCLEOTIDE SEQUENCE [LARGE SCALE GENOMIC DNA]</scope>
    <source>
        <strain evidence="3 4">OW59</strain>
    </source>
</reference>
<gene>
    <name evidence="3" type="ORF">MBESOW_P3767</name>
</gene>
<protein>
    <submittedName>
        <fullName evidence="3">Bacteriophage N4 adsorption protein B</fullName>
    </submittedName>
</protein>
<comment type="caution">
    <text evidence="3">The sequence shown here is derived from an EMBL/GenBank/DDBJ whole genome shotgun (WGS) entry which is preliminary data.</text>
</comment>
<dbReference type="EMBL" id="BBQY01000039">
    <property type="protein sequence ID" value="GBH32536.1"/>
    <property type="molecule type" value="Genomic_DNA"/>
</dbReference>
<dbReference type="AlphaFoldDB" id="A0A401J798"/>
<dbReference type="InterPro" id="IPR029044">
    <property type="entry name" value="Nucleotide-diphossugar_trans"/>
</dbReference>
<sequence>MGVKALGDILVAGLALLHHEILLFAAVGLAIGGVDDFLIDLLFLARKAWRDLFIYGRHDRMTTATLPPSPNPGRIAIFVPAWREADVIGPMLRHALGRWGEADYRIFVGAYPNDPATIDAIAAVAQGDPRILLGITPHPGPTTKADCLNLLWQAMLDEETREGFRYKAIVLHDAEDVVHADEIRLFDVMIDRFQLVQLPVLPLPGQGNWLSRAIANHYCDEFAESHGKYLTIREALGASVPSAGVACAFERDTLAALARDPGHGPFDPSSLTEDYEAGLRIRDNGGRGIFVRMRDADGELVATREYFPDTIDSAVRQKARWIVGISLAGWDRMGWRGGPFEWWMRLRDRRAALSAFVLFAAYLTIALWGMLWLISLVLPIPPRPLTPMIVALLWINVGLMSWRGLMRVLFVGQAYGWRHGLGAVPRTFIANLIAILAARRAIFQYVRSLLGRPLAWDKTQHRFPDMQSDP</sequence>
<keyword evidence="1" id="KW-0812">Transmembrane</keyword>
<dbReference type="Pfam" id="PF13632">
    <property type="entry name" value="Glyco_trans_2_3"/>
    <property type="match status" value="1"/>
</dbReference>
<dbReference type="NCBIfam" id="NF011307">
    <property type="entry name" value="PRK14716.1-5"/>
    <property type="match status" value="1"/>
</dbReference>
<feature type="transmembrane region" description="Helical" evidence="1">
    <location>
        <begin position="21"/>
        <end position="45"/>
    </location>
</feature>
<evidence type="ECO:0000313" key="3">
    <source>
        <dbReference type="EMBL" id="GBH32536.1"/>
    </source>
</evidence>
<dbReference type="Proteomes" id="UP000290975">
    <property type="component" value="Unassembled WGS sequence"/>
</dbReference>
<feature type="domain" description="Glycosyltransferase 2-like" evidence="2">
    <location>
        <begin position="169"/>
        <end position="373"/>
    </location>
</feature>
<keyword evidence="1" id="KW-1133">Transmembrane helix</keyword>
<evidence type="ECO:0000256" key="1">
    <source>
        <dbReference type="SAM" id="Phobius"/>
    </source>
</evidence>
<dbReference type="InterPro" id="IPR001173">
    <property type="entry name" value="Glyco_trans_2-like"/>
</dbReference>
<keyword evidence="1" id="KW-0472">Membrane</keyword>
<name>A0A401J798_SPHXE</name>
<feature type="transmembrane region" description="Helical" evidence="1">
    <location>
        <begin position="351"/>
        <end position="378"/>
    </location>
</feature>